<keyword evidence="2" id="KW-1185">Reference proteome</keyword>
<evidence type="ECO:0008006" key="3">
    <source>
        <dbReference type="Google" id="ProtNLM"/>
    </source>
</evidence>
<evidence type="ECO:0000313" key="2">
    <source>
        <dbReference type="Proteomes" id="UP001597319"/>
    </source>
</evidence>
<organism evidence="1 2">
    <name type="scientific">Aquimarina rubra</name>
    <dbReference type="NCBI Taxonomy" id="1920033"/>
    <lineage>
        <taxon>Bacteria</taxon>
        <taxon>Pseudomonadati</taxon>
        <taxon>Bacteroidota</taxon>
        <taxon>Flavobacteriia</taxon>
        <taxon>Flavobacteriales</taxon>
        <taxon>Flavobacteriaceae</taxon>
        <taxon>Aquimarina</taxon>
    </lineage>
</organism>
<accession>A0ABW5LK22</accession>
<dbReference type="Proteomes" id="UP001597319">
    <property type="component" value="Unassembled WGS sequence"/>
</dbReference>
<proteinExistence type="predicted"/>
<gene>
    <name evidence="1" type="ORF">ACFSR1_15865</name>
</gene>
<name>A0ABW5LK22_9FLAO</name>
<dbReference type="EMBL" id="JBHULE010000019">
    <property type="protein sequence ID" value="MFD2564156.1"/>
    <property type="molecule type" value="Genomic_DNA"/>
</dbReference>
<protein>
    <recommendedName>
        <fullName evidence="3">Apea-like HEPN domain-containing protein</fullName>
    </recommendedName>
</protein>
<reference evidence="2" key="1">
    <citation type="journal article" date="2019" name="Int. J. Syst. Evol. Microbiol.">
        <title>The Global Catalogue of Microorganisms (GCM) 10K type strain sequencing project: providing services to taxonomists for standard genome sequencing and annotation.</title>
        <authorList>
            <consortium name="The Broad Institute Genomics Platform"/>
            <consortium name="The Broad Institute Genome Sequencing Center for Infectious Disease"/>
            <person name="Wu L."/>
            <person name="Ma J."/>
        </authorList>
    </citation>
    <scope>NUCLEOTIDE SEQUENCE [LARGE SCALE GENOMIC DNA]</scope>
    <source>
        <strain evidence="2">KCTC 52274</strain>
    </source>
</reference>
<dbReference type="RefSeq" id="WP_378293999.1">
    <property type="nucleotide sequence ID" value="NZ_JBHULE010000019.1"/>
</dbReference>
<evidence type="ECO:0000313" key="1">
    <source>
        <dbReference type="EMBL" id="MFD2564156.1"/>
    </source>
</evidence>
<comment type="caution">
    <text evidence="1">The sequence shown here is derived from an EMBL/GenBank/DDBJ whole genome shotgun (WGS) entry which is preliminary data.</text>
</comment>
<sequence>MNEENSKYHAKIKTKSTESFATFWQEIQRSEMLISYLEVGNKLISKNNGEAKEYFTSIYDHVANPEMVKKSLNSNLDSFLDVNFYEIHLSSMIYVNTIDNFNTYFKDILSEVVLKKPQILKSQESEKLDFILEHESLDDLISSIASKKIEELFYKGIKDIEKFFKSRLNIDIFKTDEHRKNINFYIQLRNLTVHNRRKISKEFAKQFPEYVNQIGQHLNFEFSYVSKMNLCLFNFVATIDEEISKKFKLKIITGLRTR</sequence>